<evidence type="ECO:0000313" key="1">
    <source>
        <dbReference type="EMBL" id="JAD72740.1"/>
    </source>
</evidence>
<name>A0A0A9CH79_ARUDO</name>
<dbReference type="AlphaFoldDB" id="A0A0A9CH79"/>
<dbReference type="EMBL" id="GBRH01225155">
    <property type="protein sequence ID" value="JAD72740.1"/>
    <property type="molecule type" value="Transcribed_RNA"/>
</dbReference>
<accession>A0A0A9CH79</accession>
<organism evidence="1">
    <name type="scientific">Arundo donax</name>
    <name type="common">Giant reed</name>
    <name type="synonym">Donax arundinaceus</name>
    <dbReference type="NCBI Taxonomy" id="35708"/>
    <lineage>
        <taxon>Eukaryota</taxon>
        <taxon>Viridiplantae</taxon>
        <taxon>Streptophyta</taxon>
        <taxon>Embryophyta</taxon>
        <taxon>Tracheophyta</taxon>
        <taxon>Spermatophyta</taxon>
        <taxon>Magnoliopsida</taxon>
        <taxon>Liliopsida</taxon>
        <taxon>Poales</taxon>
        <taxon>Poaceae</taxon>
        <taxon>PACMAD clade</taxon>
        <taxon>Arundinoideae</taxon>
        <taxon>Arundineae</taxon>
        <taxon>Arundo</taxon>
    </lineage>
</organism>
<reference evidence="1" key="1">
    <citation type="submission" date="2014-09" db="EMBL/GenBank/DDBJ databases">
        <authorList>
            <person name="Magalhaes I.L.F."/>
            <person name="Oliveira U."/>
            <person name="Santos F.R."/>
            <person name="Vidigal T.H.D.A."/>
            <person name="Brescovit A.D."/>
            <person name="Santos A.J."/>
        </authorList>
    </citation>
    <scope>NUCLEOTIDE SEQUENCE</scope>
    <source>
        <tissue evidence="1">Shoot tissue taken approximately 20 cm above the soil surface</tissue>
    </source>
</reference>
<proteinExistence type="predicted"/>
<protein>
    <submittedName>
        <fullName evidence="1">Uncharacterized protein</fullName>
    </submittedName>
</protein>
<reference evidence="1" key="2">
    <citation type="journal article" date="2015" name="Data Brief">
        <title>Shoot transcriptome of the giant reed, Arundo donax.</title>
        <authorList>
            <person name="Barrero R.A."/>
            <person name="Guerrero F.D."/>
            <person name="Moolhuijzen P."/>
            <person name="Goolsby J.A."/>
            <person name="Tidwell J."/>
            <person name="Bellgard S.E."/>
            <person name="Bellgard M.I."/>
        </authorList>
    </citation>
    <scope>NUCLEOTIDE SEQUENCE</scope>
    <source>
        <tissue evidence="1">Shoot tissue taken approximately 20 cm above the soil surface</tissue>
    </source>
</reference>
<sequence length="32" mass="4249">MYYQLEKFLWFFMQKKLFLERIINHRYSLKPH</sequence>